<evidence type="ECO:0000313" key="5">
    <source>
        <dbReference type="Proteomes" id="UP001228636"/>
    </source>
</evidence>
<feature type="chain" id="PRO_5042467855" evidence="2">
    <location>
        <begin position="20"/>
        <end position="383"/>
    </location>
</feature>
<dbReference type="InterPro" id="IPR026444">
    <property type="entry name" value="Secre_tail"/>
</dbReference>
<dbReference type="InterPro" id="IPR013320">
    <property type="entry name" value="ConA-like_dom_sf"/>
</dbReference>
<dbReference type="NCBIfam" id="TIGR04183">
    <property type="entry name" value="Por_Secre_tail"/>
    <property type="match status" value="1"/>
</dbReference>
<comment type="caution">
    <text evidence="4">The sequence shown here is derived from an EMBL/GenBank/DDBJ whole genome shotgun (WGS) entry which is preliminary data.</text>
</comment>
<sequence length="383" mass="41659">MKKNYFLLTLLCVSFLGFSQEFTIDFEGTDPLSNLPTGVTNVDGMGNIAYIDDESPAGNIQVYINANVYIVTALGNDMELSVDGEVSRLPFANGIITDTSKSSKVLQTDYTGHIIIDEAAIGTDDFSIRLDYMIFGHNMTIDAGFMTIVGEESAGVWNSDRIVSRNGGFTSGMGLSVGGDDGFRYGKKSGSTFTPEFNDVVLTYTSSDKLYRLYKNGELKTTSSAEQASGEWNNRKIYIGYSGANHPASNPSNLDTSTGEFTSNGVSSVNRNADLQTRMDNIQVYKKAISDADVTKLFNGGTLAVNQLSKETFKTFPNPVKDVLYFSTNTVSSVEIYNILGAKVLSQKVTNSVDMSDLKAGIYLLKATDTNNLEVKTLKVVKE</sequence>
<dbReference type="RefSeq" id="WP_261972161.1">
    <property type="nucleotide sequence ID" value="NZ_CP103460.1"/>
</dbReference>
<dbReference type="Pfam" id="PF18962">
    <property type="entry name" value="Por_Secre_tail"/>
    <property type="match status" value="1"/>
</dbReference>
<accession>A0AAJ1VEU7</accession>
<feature type="signal peptide" evidence="2">
    <location>
        <begin position="1"/>
        <end position="19"/>
    </location>
</feature>
<name>A0AAJ1VEU7_9FLAO</name>
<dbReference type="Gene3D" id="2.60.120.200">
    <property type="match status" value="1"/>
</dbReference>
<dbReference type="GO" id="GO:0004553">
    <property type="term" value="F:hydrolase activity, hydrolyzing O-glycosyl compounds"/>
    <property type="evidence" value="ECO:0007669"/>
    <property type="project" value="UniProtKB-ARBA"/>
</dbReference>
<gene>
    <name evidence="4" type="ORF">QWY81_01615</name>
</gene>
<protein>
    <submittedName>
        <fullName evidence="4">T9SS type A sorting domain-containing protein</fullName>
    </submittedName>
</protein>
<evidence type="ECO:0000256" key="1">
    <source>
        <dbReference type="ARBA" id="ARBA00022729"/>
    </source>
</evidence>
<proteinExistence type="predicted"/>
<evidence type="ECO:0000313" key="4">
    <source>
        <dbReference type="EMBL" id="MDN3618146.1"/>
    </source>
</evidence>
<feature type="domain" description="Secretion system C-terminal sorting" evidence="3">
    <location>
        <begin position="316"/>
        <end position="378"/>
    </location>
</feature>
<evidence type="ECO:0000259" key="3">
    <source>
        <dbReference type="Pfam" id="PF18962"/>
    </source>
</evidence>
<organism evidence="4 5">
    <name type="scientific">Polaribacter sejongensis</name>
    <dbReference type="NCBI Taxonomy" id="985043"/>
    <lineage>
        <taxon>Bacteria</taxon>
        <taxon>Pseudomonadati</taxon>
        <taxon>Bacteroidota</taxon>
        <taxon>Flavobacteriia</taxon>
        <taxon>Flavobacteriales</taxon>
        <taxon>Flavobacteriaceae</taxon>
    </lineage>
</organism>
<dbReference type="GO" id="GO:0005975">
    <property type="term" value="P:carbohydrate metabolic process"/>
    <property type="evidence" value="ECO:0007669"/>
    <property type="project" value="UniProtKB-ARBA"/>
</dbReference>
<reference evidence="4 5" key="1">
    <citation type="journal article" date="2014" name="Int. J. Syst. Evol. Microbiol.">
        <title>Complete genome sequence of Corynebacterium casei LMG S-19264T (=DSM 44701T), isolated from a smear-ripened cheese.</title>
        <authorList>
            <consortium name="US DOE Joint Genome Institute (JGI-PGF)"/>
            <person name="Walter F."/>
            <person name="Albersmeier A."/>
            <person name="Kalinowski J."/>
            <person name="Ruckert C."/>
        </authorList>
    </citation>
    <scope>NUCLEOTIDE SEQUENCE [LARGE SCALE GENOMIC DNA]</scope>
    <source>
        <strain evidence="4 5">CECT 8670</strain>
    </source>
</reference>
<dbReference type="Proteomes" id="UP001228636">
    <property type="component" value="Unassembled WGS sequence"/>
</dbReference>
<keyword evidence="1 2" id="KW-0732">Signal</keyword>
<dbReference type="SUPFAM" id="SSF49899">
    <property type="entry name" value="Concanavalin A-like lectins/glucanases"/>
    <property type="match status" value="1"/>
</dbReference>
<dbReference type="EMBL" id="JAUFQH010000003">
    <property type="protein sequence ID" value="MDN3618146.1"/>
    <property type="molecule type" value="Genomic_DNA"/>
</dbReference>
<dbReference type="AlphaFoldDB" id="A0AAJ1VEU7"/>
<evidence type="ECO:0000256" key="2">
    <source>
        <dbReference type="SAM" id="SignalP"/>
    </source>
</evidence>